<evidence type="ECO:0000313" key="3">
    <source>
        <dbReference type="Proteomes" id="UP000494165"/>
    </source>
</evidence>
<dbReference type="InterPro" id="IPR001584">
    <property type="entry name" value="Integrase_cat-core"/>
</dbReference>
<dbReference type="Gene3D" id="3.30.420.10">
    <property type="entry name" value="Ribonuclease H-like superfamily/Ribonuclease H"/>
    <property type="match status" value="1"/>
</dbReference>
<dbReference type="PANTHER" id="PTHR38681:SF1">
    <property type="entry name" value="RETROVIRUS-RELATED POL POLYPROTEIN FROM TRANSPOSON 412-LIKE PROTEIN"/>
    <property type="match status" value="1"/>
</dbReference>
<comment type="caution">
    <text evidence="2">The sequence shown here is derived from an EMBL/GenBank/DDBJ whole genome shotgun (WGS) entry which is preliminary data.</text>
</comment>
<dbReference type="FunFam" id="3.30.420.10:FF:000032">
    <property type="entry name" value="Retrovirus-related Pol polyprotein from transposon 297-like Protein"/>
    <property type="match status" value="1"/>
</dbReference>
<sequence length="280" mass="32446">MQKDVDDWTRTCHSCQRSKITRHVSAPHSSFNLPTQRFAVIHVDLVVLPPSKGYRYMLTIVDRFSRWMECIPLENMTAETVVRTIYNEWIPRYGCPQTIVTDQGRQFESEIFKIFASSFGIHLNRTTAYHPQCNGLVERLHRTLKTALMCHDADSWTLPMVLLGLRTQFKEVLQAFAAEVLYGEPLRIPGEFFTPTQDLTLSAPNFAREHQKRMVKLRPAPVKAHGEQKVFVYQNLATCPFVYLRTDFVRKPLQVPYTGPHKVLERSEKTFVIQFSAKKT</sequence>
<evidence type="ECO:0000259" key="1">
    <source>
        <dbReference type="PROSITE" id="PS50994"/>
    </source>
</evidence>
<organism evidence="2 3">
    <name type="scientific">Cloeon dipterum</name>
    <dbReference type="NCBI Taxonomy" id="197152"/>
    <lineage>
        <taxon>Eukaryota</taxon>
        <taxon>Metazoa</taxon>
        <taxon>Ecdysozoa</taxon>
        <taxon>Arthropoda</taxon>
        <taxon>Hexapoda</taxon>
        <taxon>Insecta</taxon>
        <taxon>Pterygota</taxon>
        <taxon>Palaeoptera</taxon>
        <taxon>Ephemeroptera</taxon>
        <taxon>Pisciforma</taxon>
        <taxon>Baetidae</taxon>
        <taxon>Cloeon</taxon>
    </lineage>
</organism>
<dbReference type="InterPro" id="IPR012337">
    <property type="entry name" value="RNaseH-like_sf"/>
</dbReference>
<gene>
    <name evidence="2" type="ORF">CLODIP_2_CD01989</name>
</gene>
<dbReference type="PANTHER" id="PTHR38681">
    <property type="entry name" value="RETROVIRUS-RELATED POL POLYPROTEIN FROM TRANSPOSON 412-LIKE PROTEIN-RELATED"/>
    <property type="match status" value="1"/>
</dbReference>
<name>A0A8S1DIB5_9INSE</name>
<dbReference type="InterPro" id="IPR036397">
    <property type="entry name" value="RNaseH_sf"/>
</dbReference>
<protein>
    <recommendedName>
        <fullName evidence="1">Integrase catalytic domain-containing protein</fullName>
    </recommendedName>
</protein>
<proteinExistence type="predicted"/>
<dbReference type="OrthoDB" id="422540at2759"/>
<keyword evidence="3" id="KW-1185">Reference proteome</keyword>
<dbReference type="EMBL" id="CADEPI010000194">
    <property type="protein sequence ID" value="CAB3379753.1"/>
    <property type="molecule type" value="Genomic_DNA"/>
</dbReference>
<dbReference type="GO" id="GO:0003676">
    <property type="term" value="F:nucleic acid binding"/>
    <property type="evidence" value="ECO:0007669"/>
    <property type="project" value="InterPro"/>
</dbReference>
<dbReference type="SUPFAM" id="SSF53098">
    <property type="entry name" value="Ribonuclease H-like"/>
    <property type="match status" value="1"/>
</dbReference>
<dbReference type="GO" id="GO:0015074">
    <property type="term" value="P:DNA integration"/>
    <property type="evidence" value="ECO:0007669"/>
    <property type="project" value="InterPro"/>
</dbReference>
<feature type="domain" description="Integrase catalytic" evidence="1">
    <location>
        <begin position="30"/>
        <end position="197"/>
    </location>
</feature>
<dbReference type="PROSITE" id="PS50994">
    <property type="entry name" value="INTEGRASE"/>
    <property type="match status" value="1"/>
</dbReference>
<dbReference type="AlphaFoldDB" id="A0A8S1DIB5"/>
<dbReference type="Pfam" id="PF00665">
    <property type="entry name" value="rve"/>
    <property type="match status" value="1"/>
</dbReference>
<dbReference type="Proteomes" id="UP000494165">
    <property type="component" value="Unassembled WGS sequence"/>
</dbReference>
<accession>A0A8S1DIB5</accession>
<evidence type="ECO:0000313" key="2">
    <source>
        <dbReference type="EMBL" id="CAB3379753.1"/>
    </source>
</evidence>
<reference evidence="2 3" key="1">
    <citation type="submission" date="2020-04" db="EMBL/GenBank/DDBJ databases">
        <authorList>
            <person name="Alioto T."/>
            <person name="Alioto T."/>
            <person name="Gomez Garrido J."/>
        </authorList>
    </citation>
    <scope>NUCLEOTIDE SEQUENCE [LARGE SCALE GENOMIC DNA]</scope>
</reference>